<feature type="region of interest" description="Disordered" evidence="1">
    <location>
        <begin position="166"/>
        <end position="244"/>
    </location>
</feature>
<evidence type="ECO:0000256" key="1">
    <source>
        <dbReference type="SAM" id="MobiDB-lite"/>
    </source>
</evidence>
<dbReference type="InterPro" id="IPR040345">
    <property type="entry name" value="Mug56/Spo71"/>
</dbReference>
<feature type="compositionally biased region" description="Basic residues" evidence="1">
    <location>
        <begin position="223"/>
        <end position="244"/>
    </location>
</feature>
<dbReference type="PANTHER" id="PTHR28076">
    <property type="entry name" value="SPORULATION-SPECIFIC PROTEIN 71"/>
    <property type="match status" value="1"/>
</dbReference>
<feature type="region of interest" description="Disordered" evidence="1">
    <location>
        <begin position="30"/>
        <end position="59"/>
    </location>
</feature>
<organism evidence="3 4">
    <name type="scientific">Mucor plumbeus</name>
    <dbReference type="NCBI Taxonomy" id="97098"/>
    <lineage>
        <taxon>Eukaryota</taxon>
        <taxon>Fungi</taxon>
        <taxon>Fungi incertae sedis</taxon>
        <taxon>Mucoromycota</taxon>
        <taxon>Mucoromycotina</taxon>
        <taxon>Mucoromycetes</taxon>
        <taxon>Mucorales</taxon>
        <taxon>Mucorineae</taxon>
        <taxon>Mucoraceae</taxon>
        <taxon>Mucor</taxon>
    </lineage>
</organism>
<gene>
    <name evidence="3" type="ORF">INT46_011576</name>
</gene>
<feature type="domain" description="PH" evidence="2">
    <location>
        <begin position="799"/>
        <end position="956"/>
    </location>
</feature>
<dbReference type="InterPro" id="IPR057379">
    <property type="entry name" value="PH_SPO71"/>
</dbReference>
<proteinExistence type="predicted"/>
<reference evidence="3" key="1">
    <citation type="submission" date="2020-12" db="EMBL/GenBank/DDBJ databases">
        <title>Metabolic potential, ecology and presence of endohyphal bacteria is reflected in genomic diversity of Mucoromycotina.</title>
        <authorList>
            <person name="Muszewska A."/>
            <person name="Okrasinska A."/>
            <person name="Steczkiewicz K."/>
            <person name="Drgas O."/>
            <person name="Orlowska M."/>
            <person name="Perlinska-Lenart U."/>
            <person name="Aleksandrzak-Piekarczyk T."/>
            <person name="Szatraj K."/>
            <person name="Zielenkiewicz U."/>
            <person name="Pilsyk S."/>
            <person name="Malc E."/>
            <person name="Mieczkowski P."/>
            <person name="Kruszewska J.S."/>
            <person name="Biernat P."/>
            <person name="Pawlowska J."/>
        </authorList>
    </citation>
    <scope>NUCLEOTIDE SEQUENCE</scope>
    <source>
        <strain evidence="3">CBS 226.32</strain>
    </source>
</reference>
<dbReference type="SMART" id="SM00233">
    <property type="entry name" value="PH"/>
    <property type="match status" value="3"/>
</dbReference>
<evidence type="ECO:0000313" key="4">
    <source>
        <dbReference type="Proteomes" id="UP000650833"/>
    </source>
</evidence>
<keyword evidence="4" id="KW-1185">Reference proteome</keyword>
<dbReference type="PANTHER" id="PTHR28076:SF1">
    <property type="entry name" value="PROSPORE MEMBRANE ADAPTER PROTEIN SPO71"/>
    <property type="match status" value="1"/>
</dbReference>
<dbReference type="Pfam" id="PF15404">
    <property type="entry name" value="PH_4"/>
    <property type="match status" value="1"/>
</dbReference>
<name>A0A8H7R4F2_9FUNG</name>
<dbReference type="EMBL" id="JAEPRC010000202">
    <property type="protein sequence ID" value="KAG2204259.1"/>
    <property type="molecule type" value="Genomic_DNA"/>
</dbReference>
<dbReference type="Gene3D" id="2.30.29.30">
    <property type="entry name" value="Pleckstrin-homology domain (PH domain)/Phosphotyrosine-binding domain (PTB)"/>
    <property type="match status" value="1"/>
</dbReference>
<dbReference type="PROSITE" id="PS50003">
    <property type="entry name" value="PH_DOMAIN"/>
    <property type="match status" value="2"/>
</dbReference>
<dbReference type="SUPFAM" id="SSF50729">
    <property type="entry name" value="PH domain-like"/>
    <property type="match status" value="1"/>
</dbReference>
<feature type="domain" description="PH" evidence="2">
    <location>
        <begin position="282"/>
        <end position="404"/>
    </location>
</feature>
<dbReference type="Proteomes" id="UP000650833">
    <property type="component" value="Unassembled WGS sequence"/>
</dbReference>
<accession>A0A8H7R4F2</accession>
<dbReference type="Pfam" id="PF23207">
    <property type="entry name" value="PH_SPO71"/>
    <property type="match status" value="1"/>
</dbReference>
<feature type="region of interest" description="Disordered" evidence="1">
    <location>
        <begin position="77"/>
        <end position="119"/>
    </location>
</feature>
<sequence length="964" mass="111174">MSDTEDSSQIGDTKFWHRKSCSNRIFIGPWDIRAPPSSPPLLPEQTLLPNTNQDSSSIISGSSMRLLNDQTFVNSDSSIKAMHKTSRKDSGGDSNKSPTSVRSPVGQSVTPSSGGTSFLTARSRANSTIYNSIDSQPHYLEHMVKQQDEDEDEEIDYILLNSGMNIEQPSLSSSSSPPPPKDSSDVESIKTIRPVNKGKLPMNQQSNNKESTPPTTPSPPERNKKKIKRKHHHHHHHHHHKKPLVWKKTGSVFVSRLPTIVTPEPASIPTGKPIKREPILCMRSATGYLSNEPTRYKAAKEARYDLLTEKWRQVELVLTSSYLSTYSSSTMFWPKQRLEHRIHLEGSRKPKRLELFLLSALDYSFCLRYQTNSGRTPMMVTMTFKARSFLKCQEWYMQLYNMLPAENKRTLPEWCQVYIPTLDLSVNLPLTKKNSAVTMEDVKEAVITILEDEGDLIERLVHTDRINRNLSVDDLGLCWTTKDRAEWIYWTHSSSDPKKRTDYAICPQNIEQTHRLELRLIEHTPHDIILRENMTLKEPPPVEGFLMRAFDFNGRSAFKKMKMNYFASFDQYLFYIPASKVSSPNIACFIDEDLLPRNIRAQPFVSAVSPYTPSCTPEVEVNEIMRRMRLMTESKGVIDLTEVSYVRRAFSDDITNLEESAISNQSSLSKRSSQTPMLPKHDKPLRKQSFFAAKQDRTKPCLEIIMENGLQIRFEVYSSETCDLWVNYLAQIIVYWKARKEAEKDSYSYDNFVNNSAIEGENALIRTGVNTQDGCVHRKEERLADTRIWSYCLYEQCRDVAKSGILYYKPHKRGSYSQKIFILTSNGWILFFDVFNRETSKKVSNHEKKGAIDVAGCYFYSGVDCSKQKKGSNQEKQWKKAARIYSNGLSTDDDSLSCVFSIWKPKLRRYFSTKRQRLRVYRHDQRLNPDGQTWTFLAKSRREKEEWVCALNTVTEHMIRCEKR</sequence>
<dbReference type="InterPro" id="IPR039486">
    <property type="entry name" value="Mug56/Spo71_PH"/>
</dbReference>
<dbReference type="InterPro" id="IPR011993">
    <property type="entry name" value="PH-like_dom_sf"/>
</dbReference>
<protein>
    <recommendedName>
        <fullName evidence="2">PH domain-containing protein</fullName>
    </recommendedName>
</protein>
<evidence type="ECO:0000313" key="3">
    <source>
        <dbReference type="EMBL" id="KAG2204259.1"/>
    </source>
</evidence>
<dbReference type="InterPro" id="IPR001849">
    <property type="entry name" value="PH_domain"/>
</dbReference>
<feature type="compositionally biased region" description="Polar residues" evidence="1">
    <location>
        <begin position="92"/>
        <end position="119"/>
    </location>
</feature>
<dbReference type="GO" id="GO:1902657">
    <property type="term" value="P:protein localization to prospore membrane"/>
    <property type="evidence" value="ECO:0007669"/>
    <property type="project" value="InterPro"/>
</dbReference>
<dbReference type="OrthoDB" id="5579281at2759"/>
<evidence type="ECO:0000259" key="2">
    <source>
        <dbReference type="PROSITE" id="PS50003"/>
    </source>
</evidence>
<comment type="caution">
    <text evidence="3">The sequence shown here is derived from an EMBL/GenBank/DDBJ whole genome shotgun (WGS) entry which is preliminary data.</text>
</comment>
<dbReference type="AlphaFoldDB" id="A0A8H7R4F2"/>